<feature type="domain" description="Retroviral polymerase SH3-like" evidence="6">
    <location>
        <begin position="314"/>
        <end position="360"/>
    </location>
</feature>
<dbReference type="PANTHER" id="PTHR11439">
    <property type="entry name" value="GAG-POL-RELATED RETROTRANSPOSON"/>
    <property type="match status" value="1"/>
</dbReference>
<dbReference type="Pfam" id="PF22936">
    <property type="entry name" value="Pol_BBD"/>
    <property type="match status" value="1"/>
</dbReference>
<feature type="compositionally biased region" description="Polar residues" evidence="2">
    <location>
        <begin position="114"/>
        <end position="133"/>
    </location>
</feature>
<accession>A0A699H612</accession>
<dbReference type="AlphaFoldDB" id="A0A699H612"/>
<dbReference type="InterPro" id="IPR013103">
    <property type="entry name" value="RVT_2"/>
</dbReference>
<feature type="region of interest" description="Disordered" evidence="2">
    <location>
        <begin position="941"/>
        <end position="1035"/>
    </location>
</feature>
<feature type="domain" description="Reverse transcriptase Ty1/copia-type" evidence="3">
    <location>
        <begin position="508"/>
        <end position="604"/>
    </location>
</feature>
<organism evidence="7">
    <name type="scientific">Tanacetum cinerariifolium</name>
    <name type="common">Dalmatian daisy</name>
    <name type="synonym">Chrysanthemum cinerariifolium</name>
    <dbReference type="NCBI Taxonomy" id="118510"/>
    <lineage>
        <taxon>Eukaryota</taxon>
        <taxon>Viridiplantae</taxon>
        <taxon>Streptophyta</taxon>
        <taxon>Embryophyta</taxon>
        <taxon>Tracheophyta</taxon>
        <taxon>Spermatophyta</taxon>
        <taxon>Magnoliopsida</taxon>
        <taxon>eudicotyledons</taxon>
        <taxon>Gunneridae</taxon>
        <taxon>Pentapetalae</taxon>
        <taxon>asterids</taxon>
        <taxon>campanulids</taxon>
        <taxon>Asterales</taxon>
        <taxon>Asteraceae</taxon>
        <taxon>Asteroideae</taxon>
        <taxon>Anthemideae</taxon>
        <taxon>Anthemidinae</taxon>
        <taxon>Tanacetum</taxon>
    </lineage>
</organism>
<dbReference type="InterPro" id="IPR054722">
    <property type="entry name" value="PolX-like_BBD"/>
</dbReference>
<evidence type="ECO:0000256" key="2">
    <source>
        <dbReference type="SAM" id="MobiDB-lite"/>
    </source>
</evidence>
<gene>
    <name evidence="7" type="ORF">Tci_259899</name>
</gene>
<feature type="compositionally biased region" description="Basic and acidic residues" evidence="2">
    <location>
        <begin position="996"/>
        <end position="1006"/>
    </location>
</feature>
<feature type="region of interest" description="Disordered" evidence="2">
    <location>
        <begin position="830"/>
        <end position="913"/>
    </location>
</feature>
<reference evidence="7" key="1">
    <citation type="journal article" date="2019" name="Sci. Rep.">
        <title>Draft genome of Tanacetum cinerariifolium, the natural source of mosquito coil.</title>
        <authorList>
            <person name="Yamashiro T."/>
            <person name="Shiraishi A."/>
            <person name="Satake H."/>
            <person name="Nakayama K."/>
        </authorList>
    </citation>
    <scope>NUCLEOTIDE SEQUENCE</scope>
</reference>
<feature type="compositionally biased region" description="Basic and acidic residues" evidence="2">
    <location>
        <begin position="139"/>
        <end position="148"/>
    </location>
</feature>
<evidence type="ECO:0000259" key="3">
    <source>
        <dbReference type="Pfam" id="PF07727"/>
    </source>
</evidence>
<sequence>MLKEHFEGIQTALIKEVKEMKEIFEQMEAEVEQNAVDKQCAEIERKNLLIENENLIADCLSNELLYSVMNDVNTISRFSKLHDAYTVAQARCLELEDEISKLKHKIEKDDHRVNSSTEASESKPRSNTKNNRIVSAKSDNNKKVEAHPRNNKSKLKQENYIVLWYLDSGCSKHMTRNRSRLRNFMKRFIEIVSFENDHFGVIMGYGDYMIDLDVAFRKHSCYVRDVNGVELLKGSRGLNLYTISVEDKMKSSLFSLLSKASKNKSWLWHHRLTHLNFGTINDLARKHLVRGLPMLKFEKDHLCSACQLRKSKNKELGKLKATADIRIIISYAPNRKGYRIYNKRTRRIMETIHVKFNELTEHMAPKHISIGPEPILLMPRKISSELVPIPVPAALSFKRSLQAPYVPPTNIDLEILFQPMFDEYLKPTSVERPVPPAPAVQVSVVSASTPSSTIIDQDAPSTSHSPSSSEVKPLISHQVEPNNFKTAMTEACWFEAMQEEIHEFDWLQVWELVPKPDRVMIIALKWIYKVKLDEYGDVLKNKAQLVAKEYHQKEGINFLESFLLVAQIKAIKIFIANAASKNMIIYQMDVKTAFLNSELKEEDYAPRAWYNTLLRFLLENKFSKDTLMVDRAKLNEDPLGIPVDQTWFRGMVSSVMYLTTSRPDLVFSMCMCSRYQAKPTKKHLEAIKRVFRYLKGTINMGIWYPNDTAMALTAYADADHVGCQDTCRNKMAEGTVHAPTRIDDQLVHAIKTLFSDAASLKVPSKKPKPYVIPYCRFTNLITCYLGGRHKLHKRPRSPLHITADDYSLGNLKFVPKGGLDEKYLEMAAHKPRQPTAITDEESVKNKTVSPADKSKKPTSAKQTKPMKEKSTKPTPSKKASKGKVTKVRKGKRSNHPVDEADEEPLPAPEPLVDDDEYNLQRGIQMSLESFQPPVSRVAIREPASCDDTSTNVIRDTPSPANVETKADTKNSKSEGDIEILNFNDERGENVSNTVALKERTVKHDKGQSGSDPGNTLESRPPPDEDQAGSNHRQSHVALIGPNPEPMHEYFIATVYPKVYENLKHITEEHVFLENPPSSSGTLSLMKNLDDAFTFGDQFIDEKSPKDELRKATMDTKVESMVTVPIHQASSSAPPLSTPIIDLTLPKPVSPPAQELVFTATTATTATTTLLPPPPPP</sequence>
<feature type="domain" description="Retrovirus-related Pol polyprotein from transposon TNT 1-94-like beta-barrel" evidence="5">
    <location>
        <begin position="164"/>
        <end position="213"/>
    </location>
</feature>
<dbReference type="InterPro" id="IPR057670">
    <property type="entry name" value="SH3_retrovirus"/>
</dbReference>
<dbReference type="PANTHER" id="PTHR11439:SF483">
    <property type="entry name" value="PEPTIDE SYNTHASE GLIP-LIKE, PUTATIVE (AFU_ORTHOLOGUE AFUA_3G12920)-RELATED"/>
    <property type="match status" value="1"/>
</dbReference>
<evidence type="ECO:0000313" key="7">
    <source>
        <dbReference type="EMBL" id="GEW87923.1"/>
    </source>
</evidence>
<name>A0A699H612_TANCI</name>
<evidence type="ECO:0000256" key="1">
    <source>
        <dbReference type="SAM" id="Coils"/>
    </source>
</evidence>
<comment type="caution">
    <text evidence="7">The sequence shown here is derived from an EMBL/GenBank/DDBJ whole genome shotgun (WGS) entry which is preliminary data.</text>
</comment>
<dbReference type="Pfam" id="PF07727">
    <property type="entry name" value="RVT_2"/>
    <property type="match status" value="1"/>
</dbReference>
<feature type="coiled-coil region" evidence="1">
    <location>
        <begin position="10"/>
        <end position="58"/>
    </location>
</feature>
<feature type="domain" description="GAG-pre-integrase" evidence="4">
    <location>
        <begin position="239"/>
        <end position="311"/>
    </location>
</feature>
<dbReference type="InterPro" id="IPR025724">
    <property type="entry name" value="GAG-pre-integrase_dom"/>
</dbReference>
<keyword evidence="1" id="KW-0175">Coiled coil</keyword>
<feature type="compositionally biased region" description="Polar residues" evidence="2">
    <location>
        <begin position="1007"/>
        <end position="1017"/>
    </location>
</feature>
<protein>
    <submittedName>
        <fullName evidence="7">Integrase, catalytic region, zinc finger, CCHC-type, peptidase aspartic, catalytic</fullName>
    </submittedName>
</protein>
<evidence type="ECO:0000259" key="4">
    <source>
        <dbReference type="Pfam" id="PF13976"/>
    </source>
</evidence>
<feature type="compositionally biased region" description="Polar residues" evidence="2">
    <location>
        <begin position="946"/>
        <end position="961"/>
    </location>
</feature>
<feature type="compositionally biased region" description="Basic residues" evidence="2">
    <location>
        <begin position="878"/>
        <end position="894"/>
    </location>
</feature>
<dbReference type="Pfam" id="PF25597">
    <property type="entry name" value="SH3_retrovirus"/>
    <property type="match status" value="1"/>
</dbReference>
<dbReference type="EMBL" id="BKCJ010078335">
    <property type="protein sequence ID" value="GEW87923.1"/>
    <property type="molecule type" value="Genomic_DNA"/>
</dbReference>
<feature type="compositionally biased region" description="Basic and acidic residues" evidence="2">
    <location>
        <begin position="964"/>
        <end position="975"/>
    </location>
</feature>
<dbReference type="Pfam" id="PF13976">
    <property type="entry name" value="gag_pre-integrs"/>
    <property type="match status" value="1"/>
</dbReference>
<evidence type="ECO:0000259" key="5">
    <source>
        <dbReference type="Pfam" id="PF22936"/>
    </source>
</evidence>
<proteinExistence type="predicted"/>
<evidence type="ECO:0000259" key="6">
    <source>
        <dbReference type="Pfam" id="PF25597"/>
    </source>
</evidence>
<feature type="region of interest" description="Disordered" evidence="2">
    <location>
        <begin position="107"/>
        <end position="151"/>
    </location>
</feature>